<organism evidence="1 2">
    <name type="scientific">Chitinimonas lacunae</name>
    <dbReference type="NCBI Taxonomy" id="1963018"/>
    <lineage>
        <taxon>Bacteria</taxon>
        <taxon>Pseudomonadati</taxon>
        <taxon>Pseudomonadota</taxon>
        <taxon>Betaproteobacteria</taxon>
        <taxon>Neisseriales</taxon>
        <taxon>Chitinibacteraceae</taxon>
        <taxon>Chitinimonas</taxon>
    </lineage>
</organism>
<keyword evidence="2" id="KW-1185">Reference proteome</keyword>
<dbReference type="Proteomes" id="UP001595791">
    <property type="component" value="Unassembled WGS sequence"/>
</dbReference>
<accession>A0ABV8MSB1</accession>
<reference evidence="2" key="1">
    <citation type="journal article" date="2019" name="Int. J. Syst. Evol. Microbiol.">
        <title>The Global Catalogue of Microorganisms (GCM) 10K type strain sequencing project: providing services to taxonomists for standard genome sequencing and annotation.</title>
        <authorList>
            <consortium name="The Broad Institute Genomics Platform"/>
            <consortium name="The Broad Institute Genome Sequencing Center for Infectious Disease"/>
            <person name="Wu L."/>
            <person name="Ma J."/>
        </authorList>
    </citation>
    <scope>NUCLEOTIDE SEQUENCE [LARGE SCALE GENOMIC DNA]</scope>
    <source>
        <strain evidence="2">LMG 29894</strain>
    </source>
</reference>
<proteinExistence type="predicted"/>
<dbReference type="EMBL" id="JBHSBU010000001">
    <property type="protein sequence ID" value="MFC4161147.1"/>
    <property type="molecule type" value="Genomic_DNA"/>
</dbReference>
<name>A0ABV8MSB1_9NEIS</name>
<evidence type="ECO:0000313" key="2">
    <source>
        <dbReference type="Proteomes" id="UP001595791"/>
    </source>
</evidence>
<comment type="caution">
    <text evidence="1">The sequence shown here is derived from an EMBL/GenBank/DDBJ whole genome shotgun (WGS) entry which is preliminary data.</text>
</comment>
<sequence length="60" mass="6659">MKVKELLPGDQVVDRRRGEEIRFEVVAVDKIGGLFQVTFRSMLGLASACYNGNAYIAAVR</sequence>
<evidence type="ECO:0000313" key="1">
    <source>
        <dbReference type="EMBL" id="MFC4161147.1"/>
    </source>
</evidence>
<gene>
    <name evidence="1" type="ORF">ACFOW7_17555</name>
</gene>
<protein>
    <submittedName>
        <fullName evidence="1">Uncharacterized protein</fullName>
    </submittedName>
</protein>
<dbReference type="RefSeq" id="WP_378166759.1">
    <property type="nucleotide sequence ID" value="NZ_JBHSBU010000001.1"/>
</dbReference>